<dbReference type="SUPFAM" id="SSF53474">
    <property type="entry name" value="alpha/beta-Hydrolases"/>
    <property type="match status" value="1"/>
</dbReference>
<dbReference type="EMBL" id="CP051684">
    <property type="protein sequence ID" value="QJD89299.1"/>
    <property type="molecule type" value="Genomic_DNA"/>
</dbReference>
<gene>
    <name evidence="3" type="ORF">HH213_03750</name>
</gene>
<keyword evidence="1" id="KW-0732">Signal</keyword>
<sequence length="275" mass="30074">MQFSSGKGIMTKRIALCWAGLLFAGPLMAATITTQLIDGRKVELVAVKNPAALATVVFENGSRATVDKWDKVIDGIALQASVFAYNRPGYGDSTATDTPRDGLTIVEELRRNLQHEGLRPPYILVGHSLGGLYMQLFAKRHPDEVAGIVLVDALYPHVIKKPEDFPLLTRAGEWLFFSSTVRKEIGSIYQTGEQVLVQGNIDDKPMIRLVNQPKGATAVPVDFGVVNSDPQTIAAVRAMYPQAKTIVVDSDHQMQTASPQVIIDAIQQLLAILRR</sequence>
<evidence type="ECO:0000256" key="1">
    <source>
        <dbReference type="SAM" id="SignalP"/>
    </source>
</evidence>
<keyword evidence="4" id="KW-1185">Reference proteome</keyword>
<protein>
    <submittedName>
        <fullName evidence="3">Alpha/beta hydrolase</fullName>
    </submittedName>
</protein>
<name>A0ABX6M587_9BURK</name>
<dbReference type="Proteomes" id="UP000503117">
    <property type="component" value="Chromosome"/>
</dbReference>
<dbReference type="InterPro" id="IPR000073">
    <property type="entry name" value="AB_hydrolase_1"/>
</dbReference>
<keyword evidence="3" id="KW-0378">Hydrolase</keyword>
<accession>A0ABX6M587</accession>
<organism evidence="3 4">
    <name type="scientific">Duganella dendranthematis</name>
    <dbReference type="NCBI Taxonomy" id="2728021"/>
    <lineage>
        <taxon>Bacteria</taxon>
        <taxon>Pseudomonadati</taxon>
        <taxon>Pseudomonadota</taxon>
        <taxon>Betaproteobacteria</taxon>
        <taxon>Burkholderiales</taxon>
        <taxon>Oxalobacteraceae</taxon>
        <taxon>Telluria group</taxon>
        <taxon>Duganella</taxon>
    </lineage>
</organism>
<reference evidence="3 4" key="1">
    <citation type="submission" date="2020-04" db="EMBL/GenBank/DDBJ databases">
        <title>Genome sequencing of novel species.</title>
        <authorList>
            <person name="Heo J."/>
            <person name="Kim S.-J."/>
            <person name="Kim J.-S."/>
            <person name="Hong S.-B."/>
            <person name="Kwon S.-W."/>
        </authorList>
    </citation>
    <scope>NUCLEOTIDE SEQUENCE [LARGE SCALE GENOMIC DNA]</scope>
    <source>
        <strain evidence="3 4">AF9R3</strain>
    </source>
</reference>
<dbReference type="PANTHER" id="PTHR42886">
    <property type="entry name" value="RE40534P-RELATED"/>
    <property type="match status" value="1"/>
</dbReference>
<dbReference type="Gene3D" id="3.40.50.1820">
    <property type="entry name" value="alpha/beta hydrolase"/>
    <property type="match status" value="1"/>
</dbReference>
<feature type="domain" description="AB hydrolase-1" evidence="2">
    <location>
        <begin position="55"/>
        <end position="166"/>
    </location>
</feature>
<feature type="chain" id="PRO_5045894366" evidence="1">
    <location>
        <begin position="30"/>
        <end position="275"/>
    </location>
</feature>
<evidence type="ECO:0000259" key="2">
    <source>
        <dbReference type="Pfam" id="PF00561"/>
    </source>
</evidence>
<dbReference type="Pfam" id="PF00561">
    <property type="entry name" value="Abhydrolase_1"/>
    <property type="match status" value="1"/>
</dbReference>
<dbReference type="GO" id="GO:0016787">
    <property type="term" value="F:hydrolase activity"/>
    <property type="evidence" value="ECO:0007669"/>
    <property type="project" value="UniProtKB-KW"/>
</dbReference>
<dbReference type="InterPro" id="IPR029058">
    <property type="entry name" value="AB_hydrolase_fold"/>
</dbReference>
<dbReference type="PANTHER" id="PTHR42886:SF29">
    <property type="entry name" value="PUMMELIG, ISOFORM A"/>
    <property type="match status" value="1"/>
</dbReference>
<proteinExistence type="predicted"/>
<evidence type="ECO:0000313" key="3">
    <source>
        <dbReference type="EMBL" id="QJD89299.1"/>
    </source>
</evidence>
<evidence type="ECO:0000313" key="4">
    <source>
        <dbReference type="Proteomes" id="UP000503117"/>
    </source>
</evidence>
<feature type="signal peptide" evidence="1">
    <location>
        <begin position="1"/>
        <end position="29"/>
    </location>
</feature>